<comment type="caution">
    <text evidence="7">The sequence shown here is derived from an EMBL/GenBank/DDBJ whole genome shotgun (WGS) entry which is preliminary data.</text>
</comment>
<keyword evidence="4" id="KW-0233">DNA recombination</keyword>
<sequence>MNGLEMILVLLVGLAIGAALGWMLARSRTAESHARARAAEERAAYIEEQLADKFRALSAQALDDTNQRFLELAEGRLRAVGAEAGQDMEQRRQAVERLVEPLQQALSKVEGQLREADAGRRAAHAELAKQVEYVREGSDRLRDQTRALVTALRRPEARGRWGEMQLRRVAEMAGMSSHCDFEEQASVRTDDGVQRPDMVVRLAGGKNIVVDSKVSLAAYLEAAETDDEDVRAERLRAHARHLRAHVDQLSGKAYWRAFDPAPEFVVLFIPGEAFLAPALGEDAGLLEYAMGRRVHIATPTTLVSLLRTAQYAWQQEALSENAREVFELGKQLHSRLATLGGHVDGLGRALSKAVASYNQTVGSLESRVLVTARRFERLGLVEEELEAPRGVEEQARPLASAELTAGLAGDPAAGSSAGAAAGSSVGPSAEPSTGAGPGPGDPPHPEPEVALPGNGQEETENGADTAHTELYGGAFAAPDPEDAADTTPGKEHDYSPRVTH</sequence>
<evidence type="ECO:0000256" key="2">
    <source>
        <dbReference type="ARBA" id="ARBA00009840"/>
    </source>
</evidence>
<keyword evidence="8" id="KW-1185">Reference proteome</keyword>
<keyword evidence="6" id="KW-1133">Transmembrane helix</keyword>
<dbReference type="InterPro" id="IPR003798">
    <property type="entry name" value="DNA_recombination_RmuC"/>
</dbReference>
<comment type="function">
    <text evidence="1">Involved in DNA recombination.</text>
</comment>
<gene>
    <name evidence="7" type="ORF">O4U47_01585</name>
</gene>
<reference evidence="7" key="1">
    <citation type="submission" date="2023-01" db="EMBL/GenBank/DDBJ databases">
        <title>Draft genome sequence of Nocardiopsis sp. LSu2-4 isolated from halophytes.</title>
        <authorList>
            <person name="Duangmal K."/>
            <person name="Chantavorakit T."/>
        </authorList>
    </citation>
    <scope>NUCLEOTIDE SEQUENCE</scope>
    <source>
        <strain evidence="7">LSu2-4</strain>
    </source>
</reference>
<accession>A0ABT4TES8</accession>
<keyword evidence="6" id="KW-0472">Membrane</keyword>
<dbReference type="Pfam" id="PF02646">
    <property type="entry name" value="RmuC"/>
    <property type="match status" value="1"/>
</dbReference>
<evidence type="ECO:0000256" key="5">
    <source>
        <dbReference type="SAM" id="MobiDB-lite"/>
    </source>
</evidence>
<feature type="compositionally biased region" description="Low complexity" evidence="5">
    <location>
        <begin position="409"/>
        <end position="434"/>
    </location>
</feature>
<evidence type="ECO:0000313" key="8">
    <source>
        <dbReference type="Proteomes" id="UP001165685"/>
    </source>
</evidence>
<keyword evidence="3" id="KW-0175">Coiled coil</keyword>
<dbReference type="RefSeq" id="WP_270675403.1">
    <property type="nucleotide sequence ID" value="NZ_JAQFWP010000002.1"/>
</dbReference>
<feature type="transmembrane region" description="Helical" evidence="6">
    <location>
        <begin position="6"/>
        <end position="25"/>
    </location>
</feature>
<dbReference type="EMBL" id="JAQFWP010000002">
    <property type="protein sequence ID" value="MDA2803189.1"/>
    <property type="molecule type" value="Genomic_DNA"/>
</dbReference>
<proteinExistence type="inferred from homology"/>
<name>A0ABT4TES8_9ACTN</name>
<feature type="region of interest" description="Disordered" evidence="5">
    <location>
        <begin position="409"/>
        <end position="500"/>
    </location>
</feature>
<evidence type="ECO:0000256" key="3">
    <source>
        <dbReference type="ARBA" id="ARBA00023054"/>
    </source>
</evidence>
<evidence type="ECO:0000256" key="6">
    <source>
        <dbReference type="SAM" id="Phobius"/>
    </source>
</evidence>
<dbReference type="PANTHER" id="PTHR30563:SF0">
    <property type="entry name" value="DNA RECOMBINATION PROTEIN RMUC"/>
    <property type="match status" value="1"/>
</dbReference>
<keyword evidence="6" id="KW-0812">Transmembrane</keyword>
<comment type="similarity">
    <text evidence="2">Belongs to the RmuC family.</text>
</comment>
<protein>
    <submittedName>
        <fullName evidence="7">DNA recombination protein RmuC</fullName>
    </submittedName>
</protein>
<dbReference type="Proteomes" id="UP001165685">
    <property type="component" value="Unassembled WGS sequence"/>
</dbReference>
<dbReference type="PANTHER" id="PTHR30563">
    <property type="entry name" value="DNA RECOMBINATION PROTEIN RMUC"/>
    <property type="match status" value="1"/>
</dbReference>
<evidence type="ECO:0000313" key="7">
    <source>
        <dbReference type="EMBL" id="MDA2803189.1"/>
    </source>
</evidence>
<evidence type="ECO:0000256" key="1">
    <source>
        <dbReference type="ARBA" id="ARBA00003416"/>
    </source>
</evidence>
<feature type="compositionally biased region" description="Basic and acidic residues" evidence="5">
    <location>
        <begin position="488"/>
        <end position="500"/>
    </location>
</feature>
<evidence type="ECO:0000256" key="4">
    <source>
        <dbReference type="ARBA" id="ARBA00023172"/>
    </source>
</evidence>
<organism evidence="7 8">
    <name type="scientific">Nocardiopsis suaedae</name>
    <dbReference type="NCBI Taxonomy" id="3018444"/>
    <lineage>
        <taxon>Bacteria</taxon>
        <taxon>Bacillati</taxon>
        <taxon>Actinomycetota</taxon>
        <taxon>Actinomycetes</taxon>
        <taxon>Streptosporangiales</taxon>
        <taxon>Nocardiopsidaceae</taxon>
        <taxon>Nocardiopsis</taxon>
    </lineage>
</organism>